<dbReference type="InterPro" id="IPR000873">
    <property type="entry name" value="AMP-dep_synth/lig_dom"/>
</dbReference>
<feature type="domain" description="AMP-dependent synthetase/ligase" evidence="1">
    <location>
        <begin position="36"/>
        <end position="396"/>
    </location>
</feature>
<reference evidence="3 4" key="1">
    <citation type="submission" date="2020-07" db="EMBL/GenBank/DDBJ databases">
        <title>Comparative genomics of pyrophilous fungi reveals a link between fire events and developmental genes.</title>
        <authorList>
            <consortium name="DOE Joint Genome Institute"/>
            <person name="Steindorff A.S."/>
            <person name="Carver A."/>
            <person name="Calhoun S."/>
            <person name="Stillman K."/>
            <person name="Liu H."/>
            <person name="Lipzen A."/>
            <person name="Pangilinan J."/>
            <person name="Labutti K."/>
            <person name="Bruns T.D."/>
            <person name="Grigoriev I.V."/>
        </authorList>
    </citation>
    <scope>NUCLEOTIDE SEQUENCE [LARGE SCALE GENOMIC DNA]</scope>
    <source>
        <strain evidence="3 4">CBS 144469</strain>
    </source>
</reference>
<evidence type="ECO:0000313" key="3">
    <source>
        <dbReference type="EMBL" id="KAF6766594.1"/>
    </source>
</evidence>
<feature type="domain" description="AMP-binding enzyme C-terminal" evidence="2">
    <location>
        <begin position="445"/>
        <end position="532"/>
    </location>
</feature>
<dbReference type="Proteomes" id="UP000521943">
    <property type="component" value="Unassembled WGS sequence"/>
</dbReference>
<dbReference type="InterPro" id="IPR025110">
    <property type="entry name" value="AMP-bd_C"/>
</dbReference>
<gene>
    <name evidence="3" type="ORF">DFP72DRAFT_867076</name>
</gene>
<dbReference type="GO" id="GO:0016405">
    <property type="term" value="F:CoA-ligase activity"/>
    <property type="evidence" value="ECO:0007669"/>
    <property type="project" value="TreeGrafter"/>
</dbReference>
<dbReference type="Pfam" id="PF13193">
    <property type="entry name" value="AMP-binding_C"/>
    <property type="match status" value="1"/>
</dbReference>
<organism evidence="3 4">
    <name type="scientific">Ephemerocybe angulata</name>
    <dbReference type="NCBI Taxonomy" id="980116"/>
    <lineage>
        <taxon>Eukaryota</taxon>
        <taxon>Fungi</taxon>
        <taxon>Dikarya</taxon>
        <taxon>Basidiomycota</taxon>
        <taxon>Agaricomycotina</taxon>
        <taxon>Agaricomycetes</taxon>
        <taxon>Agaricomycetidae</taxon>
        <taxon>Agaricales</taxon>
        <taxon>Agaricineae</taxon>
        <taxon>Psathyrellaceae</taxon>
        <taxon>Ephemerocybe</taxon>
    </lineage>
</organism>
<dbReference type="EMBL" id="JACGCI010000001">
    <property type="protein sequence ID" value="KAF6766594.1"/>
    <property type="molecule type" value="Genomic_DNA"/>
</dbReference>
<dbReference type="Gene3D" id="3.40.50.12780">
    <property type="entry name" value="N-terminal domain of ligase-like"/>
    <property type="match status" value="1"/>
</dbReference>
<evidence type="ECO:0000313" key="4">
    <source>
        <dbReference type="Proteomes" id="UP000521943"/>
    </source>
</evidence>
<sequence length="553" mass="60948">MATFQVDTLLPHIPDDLTIPQFMLREMSGRPVRPRNVPFFIEDGTGRQVTYEEVHHRTFSLANALSLRWHVVCLMSPNNVDYMPTIWAVQTLGGIVTPSNPSYNTEELVYQLLTTNAKLIVAHPQCLSTAAAAAKVVGLSQTSIILLSRGAGDYAHVEELVSFGAGRPENYKPVRLQPGEGRSALAFLALSSGTTVVISHFNVIANVIQMGAHYHVNDPAPNKCRTPPGDIAMADIYGLVTHFSLFCGMAVLVVPKFNFQKFLDSIVRYRVTHLHLVPPQILLLCKQRIVKNYDLSHVKYCMSGAAPLGGELMRQVSEILPNASNRPRIRFVFCMTETCTTVAAFVADARLGRIGSAGRLMPGTVAKVVKGDGTLAKEGEEGELWVKGPSMSLCYLNNAVSTAETYVDGWVRTGDEVIIKDHEVYVVDRLKEIMKVRGFQVAPAELEAHILLHPDVADVCVVGIADEYNGEVPLAYIVPSVKALKAIGKDPVRHLDLKQTIRKHVSDAKVKYKHLAGGVEFIDAIPKNPSGKILRRVLRERAKQDRKPIQSRL</sequence>
<comment type="caution">
    <text evidence="3">The sequence shown here is derived from an EMBL/GenBank/DDBJ whole genome shotgun (WGS) entry which is preliminary data.</text>
</comment>
<dbReference type="InterPro" id="IPR045851">
    <property type="entry name" value="AMP-bd_C_sf"/>
</dbReference>
<evidence type="ECO:0000259" key="2">
    <source>
        <dbReference type="Pfam" id="PF13193"/>
    </source>
</evidence>
<dbReference type="Pfam" id="PF00501">
    <property type="entry name" value="AMP-binding"/>
    <property type="match status" value="1"/>
</dbReference>
<dbReference type="PANTHER" id="PTHR24096">
    <property type="entry name" value="LONG-CHAIN-FATTY-ACID--COA LIGASE"/>
    <property type="match status" value="1"/>
</dbReference>
<keyword evidence="4" id="KW-1185">Reference proteome</keyword>
<proteinExistence type="predicted"/>
<dbReference type="Gene3D" id="3.30.300.30">
    <property type="match status" value="1"/>
</dbReference>
<evidence type="ECO:0000259" key="1">
    <source>
        <dbReference type="Pfam" id="PF00501"/>
    </source>
</evidence>
<protein>
    <submittedName>
        <fullName evidence="3">Amp dependent CoA ligase</fullName>
    </submittedName>
</protein>
<dbReference type="AlphaFoldDB" id="A0A8H6MH15"/>
<dbReference type="InterPro" id="IPR042099">
    <property type="entry name" value="ANL_N_sf"/>
</dbReference>
<name>A0A8H6MH15_9AGAR</name>
<dbReference type="PANTHER" id="PTHR24096:SF422">
    <property type="entry name" value="BCDNA.GH02901"/>
    <property type="match status" value="1"/>
</dbReference>
<dbReference type="OrthoDB" id="6509636at2759"/>
<dbReference type="SUPFAM" id="SSF56801">
    <property type="entry name" value="Acetyl-CoA synthetase-like"/>
    <property type="match status" value="1"/>
</dbReference>
<keyword evidence="3" id="KW-0436">Ligase</keyword>
<accession>A0A8H6MH15</accession>